<dbReference type="EMBL" id="JABTEG010000006">
    <property type="protein sequence ID" value="KAG4304830.1"/>
    <property type="molecule type" value="Genomic_DNA"/>
</dbReference>
<dbReference type="Proteomes" id="UP000768646">
    <property type="component" value="Unassembled WGS sequence"/>
</dbReference>
<protein>
    <submittedName>
        <fullName evidence="1">Uncharacterized protein</fullName>
    </submittedName>
</protein>
<keyword evidence="2" id="KW-1185">Reference proteome</keyword>
<reference evidence="1 2" key="1">
    <citation type="journal article" date="2021" name="Commun. Biol.">
        <title>Genomic insights into the host specific adaptation of the Pneumocystis genus.</title>
        <authorList>
            <person name="Cisse O.H."/>
            <person name="Ma L."/>
            <person name="Dekker J.P."/>
            <person name="Khil P.P."/>
            <person name="Youn J.-H."/>
            <person name="Brenchley J.M."/>
            <person name="Blair R."/>
            <person name="Pahar B."/>
            <person name="Chabe M."/>
            <person name="Van Rompay K.K.A."/>
            <person name="Keesler R."/>
            <person name="Sukura A."/>
            <person name="Hirsch V."/>
            <person name="Kutty G."/>
            <person name="Liu Y."/>
            <person name="Peng L."/>
            <person name="Chen J."/>
            <person name="Song J."/>
            <person name="Weissenbacher-Lang C."/>
            <person name="Xu J."/>
            <person name="Upham N.S."/>
            <person name="Stajich J.E."/>
            <person name="Cuomo C.A."/>
            <person name="Cushion M.T."/>
            <person name="Kovacs J.A."/>
        </authorList>
    </citation>
    <scope>NUCLEOTIDE SEQUENCE [LARGE SCALE GENOMIC DNA]</scope>
    <source>
        <strain evidence="1 2">RABM</strain>
    </source>
</reference>
<evidence type="ECO:0000313" key="1">
    <source>
        <dbReference type="EMBL" id="KAG4304830.1"/>
    </source>
</evidence>
<accession>A0ACB7CBR2</accession>
<evidence type="ECO:0000313" key="2">
    <source>
        <dbReference type="Proteomes" id="UP000768646"/>
    </source>
</evidence>
<name>A0ACB7CBR2_9ASCO</name>
<organism evidence="1 2">
    <name type="scientific">Pneumocystis oryctolagi</name>
    <dbReference type="NCBI Taxonomy" id="42067"/>
    <lineage>
        <taxon>Eukaryota</taxon>
        <taxon>Fungi</taxon>
        <taxon>Dikarya</taxon>
        <taxon>Ascomycota</taxon>
        <taxon>Taphrinomycotina</taxon>
        <taxon>Pneumocystomycetes</taxon>
        <taxon>Pneumocystaceae</taxon>
        <taxon>Pneumocystis</taxon>
    </lineage>
</organism>
<sequence length="208" mass="24236">MHVQHAKVKMRQLWKILVDLPQHLIEEQSMLITHSLSALDEFKQSKAISVYLSMPSGEINTKNIIKQSCYMGKNVYVPFIENSKMYMLRLFNSEDPYTFSRNKWGIPEPNRYDERGIMREEAMDNQGLDLIIVPGIAFDRNLNRLGHGKGYYDTYFSRMEEWCRKHCIRAPLKVGISLKEQLVDKVPVDSSDVKLDILLVGEEVIRLQ</sequence>
<comment type="caution">
    <text evidence="1">The sequence shown here is derived from an EMBL/GenBank/DDBJ whole genome shotgun (WGS) entry which is preliminary data.</text>
</comment>
<proteinExistence type="predicted"/>
<gene>
    <name evidence="1" type="ORF">PORY_001883</name>
</gene>